<evidence type="ECO:0000313" key="3">
    <source>
        <dbReference type="Proteomes" id="UP001595758"/>
    </source>
</evidence>
<dbReference type="EC" id="2.1.1.-" evidence="2"/>
<keyword evidence="3" id="KW-1185">Reference proteome</keyword>
<dbReference type="Pfam" id="PF08241">
    <property type="entry name" value="Methyltransf_11"/>
    <property type="match status" value="1"/>
</dbReference>
<accession>A0ABV8CBT4</accession>
<sequence>MSLIDQQNRFRALDQWYKSEAGCKVYEAINAELAYLKQLLHGDIILQLGSSGDTPFSMQFRYQHYWLASVTPEPQTTLLTNLNQLPLDRNSVDCIVAPLIWEAFPEKNPIDEIDRVLKPSGYIVFIGINPASLWGFWLRFSRKNCFGRRSKSSKSMLSVKLAMMHRGYIQCHLSNFYYIPPVSKLSWINRLAVFNQVGKMLSPMPAGFYCLVMQKHESQPTLVAPVTETLFTPAKACPQSFCRSEN</sequence>
<name>A0ABV8CBT4_9GAMM</name>
<dbReference type="GO" id="GO:0032259">
    <property type="term" value="P:methylation"/>
    <property type="evidence" value="ECO:0007669"/>
    <property type="project" value="UniProtKB-KW"/>
</dbReference>
<dbReference type="EMBL" id="JBHSAB010000001">
    <property type="protein sequence ID" value="MFC3907557.1"/>
    <property type="molecule type" value="Genomic_DNA"/>
</dbReference>
<dbReference type="Gene3D" id="3.40.50.150">
    <property type="entry name" value="Vaccinia Virus protein VP39"/>
    <property type="match status" value="1"/>
</dbReference>
<feature type="domain" description="Methyltransferase type 11" evidence="1">
    <location>
        <begin position="76"/>
        <end position="125"/>
    </location>
</feature>
<dbReference type="RefSeq" id="WP_382340035.1">
    <property type="nucleotide sequence ID" value="NZ_JBHSAB010000001.1"/>
</dbReference>
<dbReference type="GO" id="GO:0008168">
    <property type="term" value="F:methyltransferase activity"/>
    <property type="evidence" value="ECO:0007669"/>
    <property type="project" value="UniProtKB-KW"/>
</dbReference>
<evidence type="ECO:0000259" key="1">
    <source>
        <dbReference type="Pfam" id="PF08241"/>
    </source>
</evidence>
<dbReference type="SUPFAM" id="SSF53335">
    <property type="entry name" value="S-adenosyl-L-methionine-dependent methyltransferases"/>
    <property type="match status" value="1"/>
</dbReference>
<gene>
    <name evidence="2" type="ORF">ACFORL_00505</name>
</gene>
<protein>
    <submittedName>
        <fullName evidence="2">Class I SAM-dependent methyltransferase</fullName>
        <ecNumber evidence="2">2.1.1.-</ecNumber>
    </submittedName>
</protein>
<dbReference type="Proteomes" id="UP001595758">
    <property type="component" value="Unassembled WGS sequence"/>
</dbReference>
<comment type="caution">
    <text evidence="2">The sequence shown here is derived from an EMBL/GenBank/DDBJ whole genome shotgun (WGS) entry which is preliminary data.</text>
</comment>
<keyword evidence="2" id="KW-0808">Transferase</keyword>
<evidence type="ECO:0000313" key="2">
    <source>
        <dbReference type="EMBL" id="MFC3907557.1"/>
    </source>
</evidence>
<keyword evidence="2" id="KW-0489">Methyltransferase</keyword>
<dbReference type="InterPro" id="IPR013216">
    <property type="entry name" value="Methyltransf_11"/>
</dbReference>
<dbReference type="InterPro" id="IPR029063">
    <property type="entry name" value="SAM-dependent_MTases_sf"/>
</dbReference>
<organism evidence="2 3">
    <name type="scientific">Legionella dresdenensis</name>
    <dbReference type="NCBI Taxonomy" id="450200"/>
    <lineage>
        <taxon>Bacteria</taxon>
        <taxon>Pseudomonadati</taxon>
        <taxon>Pseudomonadota</taxon>
        <taxon>Gammaproteobacteria</taxon>
        <taxon>Legionellales</taxon>
        <taxon>Legionellaceae</taxon>
        <taxon>Legionella</taxon>
    </lineage>
</organism>
<reference evidence="3" key="1">
    <citation type="journal article" date="2019" name="Int. J. Syst. Evol. Microbiol.">
        <title>The Global Catalogue of Microorganisms (GCM) 10K type strain sequencing project: providing services to taxonomists for standard genome sequencing and annotation.</title>
        <authorList>
            <consortium name="The Broad Institute Genomics Platform"/>
            <consortium name="The Broad Institute Genome Sequencing Center for Infectious Disease"/>
            <person name="Wu L."/>
            <person name="Ma J."/>
        </authorList>
    </citation>
    <scope>NUCLEOTIDE SEQUENCE [LARGE SCALE GENOMIC DNA]</scope>
    <source>
        <strain evidence="3">CCUG 59858</strain>
    </source>
</reference>
<proteinExistence type="predicted"/>